<dbReference type="GO" id="GO:0016776">
    <property type="term" value="F:phosphotransferase activity, phosphate group as acceptor"/>
    <property type="evidence" value="ECO:0007669"/>
    <property type="project" value="UniProtKB-UniRule"/>
</dbReference>
<dbReference type="PANTHER" id="PTHR31756:SF3">
    <property type="entry name" value="PYRUVATE, PHOSPHATE DIKINASE REGULATORY PROTEIN 1, CHLOROPLASTIC"/>
    <property type="match status" value="1"/>
</dbReference>
<proteinExistence type="inferred from homology"/>
<dbReference type="GO" id="GO:0043531">
    <property type="term" value="F:ADP binding"/>
    <property type="evidence" value="ECO:0007669"/>
    <property type="project" value="UniProtKB-UniRule"/>
</dbReference>
<gene>
    <name evidence="6" type="ORF">HMPREF3187_01601</name>
</gene>
<evidence type="ECO:0000256" key="1">
    <source>
        <dbReference type="ARBA" id="ARBA00022527"/>
    </source>
</evidence>
<comment type="catalytic activity">
    <reaction evidence="5">
        <text>N(tele)-phospho-L-histidyl/O-phospho-L-threonyl-[pyruvate, phosphate dikinase] + phosphate + H(+) = N(tele)-phospho-L-histidyl/L-threonyl-[pyruvate, phosphate dikinase] + diphosphate</text>
        <dbReference type="Rhea" id="RHEA:43696"/>
        <dbReference type="Rhea" id="RHEA-COMP:10650"/>
        <dbReference type="Rhea" id="RHEA-COMP:10651"/>
        <dbReference type="ChEBI" id="CHEBI:15378"/>
        <dbReference type="ChEBI" id="CHEBI:30013"/>
        <dbReference type="ChEBI" id="CHEBI:33019"/>
        <dbReference type="ChEBI" id="CHEBI:43474"/>
        <dbReference type="ChEBI" id="CHEBI:61977"/>
        <dbReference type="ChEBI" id="CHEBI:83586"/>
        <dbReference type="EC" id="2.7.4.27"/>
    </reaction>
</comment>
<protein>
    <recommendedName>
        <fullName evidence="5">Putative pyruvate, phosphate dikinase regulatory protein</fullName>
        <shortName evidence="5">PPDK regulatory protein</shortName>
        <ecNumber evidence="5">2.7.11.32</ecNumber>
        <ecNumber evidence="5">2.7.4.27</ecNumber>
    </recommendedName>
</protein>
<dbReference type="GO" id="GO:0004674">
    <property type="term" value="F:protein serine/threonine kinase activity"/>
    <property type="evidence" value="ECO:0007669"/>
    <property type="project" value="UniProtKB-UniRule"/>
</dbReference>
<evidence type="ECO:0000256" key="3">
    <source>
        <dbReference type="ARBA" id="ARBA00022741"/>
    </source>
</evidence>
<dbReference type="InterPro" id="IPR005177">
    <property type="entry name" value="Kinase-pyrophosphorylase"/>
</dbReference>
<sequence length="282" mass="32328">MKRGAHMTQRSHTSEFYLISDAVGQLTVDLLKSVAVQFPGINIKTTTYPFVQHEDNLLPILEKAKQTGAHIVATFVKKELDQLANDYCQKNGIYYNNVLHPLIQLVSHDTQTSPDQKPGQRHLLNDQYYKRISALEFAVQNDDGRYPERFKEADIVLLGISRTSKTPLSIFLAFQGYKVANLPLVPEAKLPEEIFQVDTNKLIGLTNDIDILNKFRRERMRSYGVDEKGLYSDDNRIEKELQYANDVYERLQCPIINVAERSIEETATLILMFMNYLPTKGN</sequence>
<dbReference type="PANTHER" id="PTHR31756">
    <property type="entry name" value="PYRUVATE, PHOSPHATE DIKINASE REGULATORY PROTEIN 1, CHLOROPLASTIC"/>
    <property type="match status" value="1"/>
</dbReference>
<dbReference type="Proteomes" id="UP000070422">
    <property type="component" value="Unassembled WGS sequence"/>
</dbReference>
<evidence type="ECO:0000256" key="4">
    <source>
        <dbReference type="ARBA" id="ARBA00022777"/>
    </source>
</evidence>
<dbReference type="PATRIC" id="fig|87541.4.peg.1590"/>
<evidence type="ECO:0000313" key="7">
    <source>
        <dbReference type="Proteomes" id="UP000070422"/>
    </source>
</evidence>
<dbReference type="GO" id="GO:0005524">
    <property type="term" value="F:ATP binding"/>
    <property type="evidence" value="ECO:0007669"/>
    <property type="project" value="InterPro"/>
</dbReference>
<dbReference type="HAMAP" id="MF_00921">
    <property type="entry name" value="PDRP"/>
    <property type="match status" value="1"/>
</dbReference>
<dbReference type="NCBIfam" id="NF003742">
    <property type="entry name" value="PRK05339.1"/>
    <property type="match status" value="1"/>
</dbReference>
<accession>A0A133XS08</accession>
<feature type="binding site" evidence="5">
    <location>
        <begin position="159"/>
        <end position="166"/>
    </location>
    <ligand>
        <name>ADP</name>
        <dbReference type="ChEBI" id="CHEBI:456216"/>
    </ligand>
</feature>
<keyword evidence="2 5" id="KW-0808">Transferase</keyword>
<comment type="catalytic activity">
    <reaction evidence="5">
        <text>N(tele)-phospho-L-histidyl/L-threonyl-[pyruvate, phosphate dikinase] + ADP = N(tele)-phospho-L-histidyl/O-phospho-L-threonyl-[pyruvate, phosphate dikinase] + AMP + H(+)</text>
        <dbReference type="Rhea" id="RHEA:43692"/>
        <dbReference type="Rhea" id="RHEA-COMP:10650"/>
        <dbReference type="Rhea" id="RHEA-COMP:10651"/>
        <dbReference type="ChEBI" id="CHEBI:15378"/>
        <dbReference type="ChEBI" id="CHEBI:30013"/>
        <dbReference type="ChEBI" id="CHEBI:61977"/>
        <dbReference type="ChEBI" id="CHEBI:83586"/>
        <dbReference type="ChEBI" id="CHEBI:456215"/>
        <dbReference type="ChEBI" id="CHEBI:456216"/>
        <dbReference type="EC" id="2.7.11.32"/>
    </reaction>
</comment>
<reference evidence="6 7" key="1">
    <citation type="submission" date="2016-01" db="EMBL/GenBank/DDBJ databases">
        <authorList>
            <person name="Oliw E.H."/>
        </authorList>
    </citation>
    <scope>NUCLEOTIDE SEQUENCE [LARGE SCALE GENOMIC DNA]</scope>
    <source>
        <strain evidence="6 7">KA00635</strain>
    </source>
</reference>
<comment type="function">
    <text evidence="5">Bifunctional serine/threonine kinase and phosphorylase involved in the regulation of the pyruvate, phosphate dikinase (PPDK) by catalyzing its phosphorylation/dephosphorylation.</text>
</comment>
<dbReference type="EMBL" id="LSCQ01000090">
    <property type="protein sequence ID" value="KXB33712.1"/>
    <property type="molecule type" value="Genomic_DNA"/>
</dbReference>
<dbReference type="AlphaFoldDB" id="A0A133XS08"/>
<evidence type="ECO:0000256" key="5">
    <source>
        <dbReference type="HAMAP-Rule" id="MF_00921"/>
    </source>
</evidence>
<name>A0A133XS08_9LACT</name>
<dbReference type="Pfam" id="PF03618">
    <property type="entry name" value="Kinase-PPPase"/>
    <property type="match status" value="1"/>
</dbReference>
<dbReference type="InterPro" id="IPR026565">
    <property type="entry name" value="PPDK_reg"/>
</dbReference>
<dbReference type="EC" id="2.7.11.32" evidence="5"/>
<organism evidence="6 7">
    <name type="scientific">Aerococcus christensenii</name>
    <dbReference type="NCBI Taxonomy" id="87541"/>
    <lineage>
        <taxon>Bacteria</taxon>
        <taxon>Bacillati</taxon>
        <taxon>Bacillota</taxon>
        <taxon>Bacilli</taxon>
        <taxon>Lactobacillales</taxon>
        <taxon>Aerococcaceae</taxon>
        <taxon>Aerococcus</taxon>
    </lineage>
</organism>
<dbReference type="STRING" id="87541.AWM71_07705"/>
<dbReference type="EC" id="2.7.4.27" evidence="5"/>
<evidence type="ECO:0000313" key="6">
    <source>
        <dbReference type="EMBL" id="KXB33712.1"/>
    </source>
</evidence>
<comment type="caution">
    <text evidence="6">The sequence shown here is derived from an EMBL/GenBank/DDBJ whole genome shotgun (WGS) entry which is preliminary data.</text>
</comment>
<keyword evidence="3 5" id="KW-0547">Nucleotide-binding</keyword>
<keyword evidence="1 5" id="KW-0723">Serine/threonine-protein kinase</keyword>
<evidence type="ECO:0000256" key="2">
    <source>
        <dbReference type="ARBA" id="ARBA00022679"/>
    </source>
</evidence>
<keyword evidence="4 5" id="KW-0418">Kinase</keyword>
<comment type="similarity">
    <text evidence="5">Belongs to the pyruvate, phosphate/water dikinase regulatory protein family. PDRP subfamily.</text>
</comment>